<dbReference type="Pfam" id="PF03732">
    <property type="entry name" value="Retrotrans_gag"/>
    <property type="match status" value="1"/>
</dbReference>
<dbReference type="KEGG" id="jre:108992956"/>
<comment type="function">
    <text evidence="1 5">Metallothioneins have a high content of cysteine residues that bind various heavy metals.</text>
</comment>
<dbReference type="GeneID" id="108992956"/>
<dbReference type="Proteomes" id="UP000235220">
    <property type="component" value="Chromosome 14"/>
</dbReference>
<dbReference type="RefSeq" id="XP_018823227.2">
    <property type="nucleotide sequence ID" value="XM_018967682.2"/>
</dbReference>
<dbReference type="OrthoDB" id="1936908at2759"/>
<sequence length="408" mass="45975">MSCCGGNCGCGSDCKCGASCNRMPPRRWDRSISGMNATNDEWGCTIDQFNRMHPPTFDGRGDPTLAEDWIQDIEEILRVINCTDEQEVLYSTFKLTGEAKRWWISERTIREVEGMKIVSWLHFKQIFLKRFFPSSVKDDKAIEFTNLVQGAMTVHQYAARFTELSRFAAYLIPDEEKKARKFEQGLNENIYERIVGFQIQNFSELVNKATVFERSIQRSAALLEQRKRTAPQGSQSAMDQGPWKKRNEGSSSGQKQTQENQSNNLCKFSNRAHTRECKREVGACFQCGKTNLIRECPLLLMNNKKPPSSQQTNQGNNQHRIGPARVFALTSEDAEDDNNVITDLQDRDVASSGMYPDLGYSEKATPETIISGVAPAKKIFYEGSETSFGAENGCKCGSNCTCDPCNCK</sequence>
<dbReference type="AlphaFoldDB" id="A0A2I4EV18"/>
<protein>
    <recommendedName>
        <fullName evidence="5">Metallothionein-like protein</fullName>
    </recommendedName>
</protein>
<keyword evidence="3 5" id="KW-0479">Metal-binding</keyword>
<proteinExistence type="inferred from homology"/>
<keyword evidence="4 5" id="KW-0480">Metal-thiolate cluster</keyword>
<dbReference type="InterPro" id="IPR005162">
    <property type="entry name" value="Retrotrans_gag_dom"/>
</dbReference>
<evidence type="ECO:0000256" key="5">
    <source>
        <dbReference type="RuleBase" id="RU369052"/>
    </source>
</evidence>
<dbReference type="GO" id="GO:0046872">
    <property type="term" value="F:metal ion binding"/>
    <property type="evidence" value="ECO:0007669"/>
    <property type="project" value="UniProtKB-UniRule"/>
</dbReference>
<name>A0A2I4EV18_JUGRE</name>
<evidence type="ECO:0000256" key="3">
    <source>
        <dbReference type="ARBA" id="ARBA00022723"/>
    </source>
</evidence>
<evidence type="ECO:0000256" key="2">
    <source>
        <dbReference type="ARBA" id="ARBA00005802"/>
    </source>
</evidence>
<gene>
    <name evidence="8" type="primary">LOC108992956</name>
</gene>
<evidence type="ECO:0000313" key="8">
    <source>
        <dbReference type="RefSeq" id="XP_018823227.2"/>
    </source>
</evidence>
<organism evidence="7 8">
    <name type="scientific">Juglans regia</name>
    <name type="common">English walnut</name>
    <dbReference type="NCBI Taxonomy" id="51240"/>
    <lineage>
        <taxon>Eukaryota</taxon>
        <taxon>Viridiplantae</taxon>
        <taxon>Streptophyta</taxon>
        <taxon>Embryophyta</taxon>
        <taxon>Tracheophyta</taxon>
        <taxon>Spermatophyta</taxon>
        <taxon>Magnoliopsida</taxon>
        <taxon>eudicotyledons</taxon>
        <taxon>Gunneridae</taxon>
        <taxon>Pentapetalae</taxon>
        <taxon>rosids</taxon>
        <taxon>fabids</taxon>
        <taxon>Fagales</taxon>
        <taxon>Juglandaceae</taxon>
        <taxon>Juglans</taxon>
    </lineage>
</organism>
<comment type="similarity">
    <text evidence="2 5">Belongs to the metallothionein superfamily. Type 15 family.</text>
</comment>
<dbReference type="InterPro" id="IPR000347">
    <property type="entry name" value="Metalthion_15p"/>
</dbReference>
<evidence type="ECO:0000256" key="6">
    <source>
        <dbReference type="SAM" id="MobiDB-lite"/>
    </source>
</evidence>
<accession>A0A2I4EV18</accession>
<feature type="compositionally biased region" description="Polar residues" evidence="6">
    <location>
        <begin position="249"/>
        <end position="264"/>
    </location>
</feature>
<dbReference type="Gramene" id="Jr14_11280_p1">
    <property type="protein sequence ID" value="cds.Jr14_11280_p1"/>
    <property type="gene ID" value="Jr14_11280"/>
</dbReference>
<evidence type="ECO:0000313" key="7">
    <source>
        <dbReference type="Proteomes" id="UP000235220"/>
    </source>
</evidence>
<dbReference type="PANTHER" id="PTHR33223">
    <property type="entry name" value="CCHC-TYPE DOMAIN-CONTAINING PROTEIN"/>
    <property type="match status" value="1"/>
</dbReference>
<dbReference type="Pfam" id="PF01439">
    <property type="entry name" value="Metallothio_2"/>
    <property type="match status" value="2"/>
</dbReference>
<feature type="region of interest" description="Disordered" evidence="6">
    <location>
        <begin position="224"/>
        <end position="264"/>
    </location>
</feature>
<keyword evidence="7" id="KW-1185">Reference proteome</keyword>
<evidence type="ECO:0000256" key="4">
    <source>
        <dbReference type="ARBA" id="ARBA00022851"/>
    </source>
</evidence>
<evidence type="ECO:0000256" key="1">
    <source>
        <dbReference type="ARBA" id="ARBA00002568"/>
    </source>
</evidence>
<reference evidence="8" key="1">
    <citation type="submission" date="2025-08" db="UniProtKB">
        <authorList>
            <consortium name="RefSeq"/>
        </authorList>
    </citation>
    <scope>IDENTIFICATION</scope>
    <source>
        <tissue evidence="8">Leaves</tissue>
    </source>
</reference>
<dbReference type="PANTHER" id="PTHR33223:SF11">
    <property type="entry name" value="ELEMENT PROTEIN, PUTATIVE-RELATED"/>
    <property type="match status" value="1"/>
</dbReference>